<feature type="region of interest" description="Disordered" evidence="5">
    <location>
        <begin position="290"/>
        <end position="309"/>
    </location>
</feature>
<keyword evidence="4" id="KW-0175">Coiled coil</keyword>
<evidence type="ECO:0000256" key="4">
    <source>
        <dbReference type="SAM" id="Coils"/>
    </source>
</evidence>
<dbReference type="InterPro" id="IPR042448">
    <property type="entry name" value="CCNB1IP1"/>
</dbReference>
<dbReference type="Pfam" id="PF14634">
    <property type="entry name" value="zf-RING_5"/>
    <property type="match status" value="1"/>
</dbReference>
<proteinExistence type="predicted"/>
<keyword evidence="1" id="KW-0479">Metal-binding</keyword>
<keyword evidence="3" id="KW-0862">Zinc</keyword>
<dbReference type="GO" id="GO:0000795">
    <property type="term" value="C:synaptonemal complex"/>
    <property type="evidence" value="ECO:0007669"/>
    <property type="project" value="InterPro"/>
</dbReference>
<evidence type="ECO:0000313" key="7">
    <source>
        <dbReference type="Ensembl" id="ENSORLP00020025944.1"/>
    </source>
</evidence>
<dbReference type="Ensembl" id="ENSORLT00020003142.1">
    <property type="protein sequence ID" value="ENSORLP00020025944.1"/>
    <property type="gene ID" value="ENSORLG00020008157.1"/>
</dbReference>
<reference key="1">
    <citation type="journal article" date="2007" name="Nature">
        <title>The medaka draft genome and insights into vertebrate genome evolution.</title>
        <authorList>
            <person name="Kasahara M."/>
            <person name="Naruse K."/>
            <person name="Sasaki S."/>
            <person name="Nakatani Y."/>
            <person name="Qu W."/>
            <person name="Ahsan B."/>
            <person name="Yamada T."/>
            <person name="Nagayasu Y."/>
            <person name="Doi K."/>
            <person name="Kasai Y."/>
            <person name="Jindo T."/>
            <person name="Kobayashi D."/>
            <person name="Shimada A."/>
            <person name="Toyoda A."/>
            <person name="Kuroki Y."/>
            <person name="Fujiyama A."/>
            <person name="Sasaki T."/>
            <person name="Shimizu A."/>
            <person name="Asakawa S."/>
            <person name="Shimizu N."/>
            <person name="Hashimoto S."/>
            <person name="Yang J."/>
            <person name="Lee Y."/>
            <person name="Matsushima K."/>
            <person name="Sugano S."/>
            <person name="Sakaizumi M."/>
            <person name="Narita T."/>
            <person name="Ohishi K."/>
            <person name="Haga S."/>
            <person name="Ohta F."/>
            <person name="Nomoto H."/>
            <person name="Nogata K."/>
            <person name="Morishita T."/>
            <person name="Endo T."/>
            <person name="Shin-I T."/>
            <person name="Takeda H."/>
            <person name="Morishita S."/>
            <person name="Kohara Y."/>
        </authorList>
    </citation>
    <scope>NUCLEOTIDE SEQUENCE [LARGE SCALE GENOMIC DNA]</scope>
    <source>
        <strain>Hd-rR</strain>
    </source>
</reference>
<evidence type="ECO:0000259" key="6">
    <source>
        <dbReference type="Pfam" id="PF14634"/>
    </source>
</evidence>
<evidence type="ECO:0000313" key="8">
    <source>
        <dbReference type="Proteomes" id="UP000265180"/>
    </source>
</evidence>
<reference evidence="7" key="4">
    <citation type="submission" date="2025-09" db="UniProtKB">
        <authorList>
            <consortium name="Ensembl"/>
        </authorList>
    </citation>
    <scope>IDENTIFICATION</scope>
    <source>
        <strain evidence="7">HNI</strain>
    </source>
</reference>
<accession>A0A3P9LZ28</accession>
<feature type="compositionally biased region" description="Basic and acidic residues" evidence="5">
    <location>
        <begin position="386"/>
        <end position="415"/>
    </location>
</feature>
<dbReference type="PANTHER" id="PTHR14305:SF0">
    <property type="entry name" value="E3 UBIQUITIN-PROTEIN LIGASE CCNB1IP1"/>
    <property type="match status" value="1"/>
</dbReference>
<evidence type="ECO:0000256" key="1">
    <source>
        <dbReference type="ARBA" id="ARBA00022723"/>
    </source>
</evidence>
<dbReference type="AlphaFoldDB" id="A0A3P9LZ28"/>
<evidence type="ECO:0000256" key="5">
    <source>
        <dbReference type="SAM" id="MobiDB-lite"/>
    </source>
</evidence>
<evidence type="ECO:0000256" key="3">
    <source>
        <dbReference type="ARBA" id="ARBA00022833"/>
    </source>
</evidence>
<dbReference type="GO" id="GO:0007131">
    <property type="term" value="P:reciprocal meiotic recombination"/>
    <property type="evidence" value="ECO:0007669"/>
    <property type="project" value="InterPro"/>
</dbReference>
<feature type="domain" description="RING-type" evidence="6">
    <location>
        <begin position="106"/>
        <end position="148"/>
    </location>
</feature>
<dbReference type="GO" id="GO:0061630">
    <property type="term" value="F:ubiquitin protein ligase activity"/>
    <property type="evidence" value="ECO:0007669"/>
    <property type="project" value="InterPro"/>
</dbReference>
<name>A0A3P9LZ28_ORYLA</name>
<dbReference type="PANTHER" id="PTHR14305">
    <property type="entry name" value="E3 UBIQUITIN-PROTEIN LIGASE CCNB1IP1"/>
    <property type="match status" value="1"/>
</dbReference>
<reference evidence="7" key="3">
    <citation type="submission" date="2025-08" db="UniProtKB">
        <authorList>
            <consortium name="Ensembl"/>
        </authorList>
    </citation>
    <scope>IDENTIFICATION</scope>
    <source>
        <strain evidence="7">HNI</strain>
    </source>
</reference>
<keyword evidence="2" id="KW-0863">Zinc-finger</keyword>
<dbReference type="Proteomes" id="UP000265180">
    <property type="component" value="Chromosome 18"/>
</dbReference>
<feature type="compositionally biased region" description="Polar residues" evidence="5">
    <location>
        <begin position="292"/>
        <end position="309"/>
    </location>
</feature>
<feature type="region of interest" description="Disordered" evidence="5">
    <location>
        <begin position="379"/>
        <end position="415"/>
    </location>
</feature>
<protein>
    <submittedName>
        <fullName evidence="7">Cyclin B1 interacting protein 1</fullName>
    </submittedName>
</protein>
<organism evidence="7 8">
    <name type="scientific">Oryzias latipes</name>
    <name type="common">Japanese rice fish</name>
    <name type="synonym">Japanese killifish</name>
    <dbReference type="NCBI Taxonomy" id="8090"/>
    <lineage>
        <taxon>Eukaryota</taxon>
        <taxon>Metazoa</taxon>
        <taxon>Chordata</taxon>
        <taxon>Craniata</taxon>
        <taxon>Vertebrata</taxon>
        <taxon>Euteleostomi</taxon>
        <taxon>Actinopterygii</taxon>
        <taxon>Neopterygii</taxon>
        <taxon>Teleostei</taxon>
        <taxon>Neoteleostei</taxon>
        <taxon>Acanthomorphata</taxon>
        <taxon>Ovalentaria</taxon>
        <taxon>Atherinomorphae</taxon>
        <taxon>Beloniformes</taxon>
        <taxon>Adrianichthyidae</taxon>
        <taxon>Oryziinae</taxon>
        <taxon>Oryzias</taxon>
    </lineage>
</organism>
<sequence>MLLRCMHIQEHTNTQPLLVLRNLHFNGRVTHSLSGSLYPLLFLHGFSTAATNFQPKKKDDRSKFTTMGMLNRWTQPLNNGGGGDYIFLIIAWAVMAMSLCDDTLLCNFPKCRSKLSGFAWVTACSHVFCDQHGSGEFSRSPATCPACSSALSGKLDIVRTELSPSEEYKAMVLAGLRPDVVLDICARALAFWSYQVHQERMYQEYSLSRAEGQLKQMDKLLTQQNQSRELELSSMRGEITSLKKVMEEYKRKYSEVSERLMERNRQYQKLQGLYDSLRLRNMVVDVGERDTQPQTGHQDLNHAASQQVTPLRSPQLFSRRPDAQSRFFSCLEADGAKPFFQFRSPARDRGRPFVSKPKTYKAMRPSEARLKTTFPRAASPALWPSLREERVRGSKLPTRPDGERNSGEEHGPNADVLRFDSIVRNRRALTFPWTNRRGCR</sequence>
<dbReference type="GO" id="GO:0008270">
    <property type="term" value="F:zinc ion binding"/>
    <property type="evidence" value="ECO:0007669"/>
    <property type="project" value="UniProtKB-KW"/>
</dbReference>
<evidence type="ECO:0000256" key="2">
    <source>
        <dbReference type="ARBA" id="ARBA00022771"/>
    </source>
</evidence>
<feature type="coiled-coil region" evidence="4">
    <location>
        <begin position="207"/>
        <end position="266"/>
    </location>
</feature>
<reference evidence="7 8" key="2">
    <citation type="submission" date="2017-04" db="EMBL/GenBank/DDBJ databases">
        <title>CpG methylation of centromeres and impact of large insertions on vertebrate speciation.</title>
        <authorList>
            <person name="Ichikawa K."/>
            <person name="Yoshimura J."/>
            <person name="Morishita S."/>
        </authorList>
    </citation>
    <scope>NUCLEOTIDE SEQUENCE</scope>
    <source>
        <strain evidence="7 8">HNI</strain>
    </source>
</reference>
<dbReference type="InterPro" id="IPR001841">
    <property type="entry name" value="Znf_RING"/>
</dbReference>